<dbReference type="Proteomes" id="UP000295382">
    <property type="component" value="Unassembled WGS sequence"/>
</dbReference>
<protein>
    <submittedName>
        <fullName evidence="1">Uncharacterized protein</fullName>
    </submittedName>
</protein>
<name>A0A4R3HU10_PAULE</name>
<dbReference type="EMBL" id="SLZQ01000010">
    <property type="protein sequence ID" value="TCS35631.1"/>
    <property type="molecule type" value="Genomic_DNA"/>
</dbReference>
<organism evidence="1 2">
    <name type="scientific">Paucimonas lemoignei</name>
    <name type="common">Pseudomonas lemoignei</name>
    <dbReference type="NCBI Taxonomy" id="29443"/>
    <lineage>
        <taxon>Bacteria</taxon>
        <taxon>Pseudomonadati</taxon>
        <taxon>Pseudomonadota</taxon>
        <taxon>Betaproteobacteria</taxon>
        <taxon>Burkholderiales</taxon>
        <taxon>Burkholderiaceae</taxon>
        <taxon>Paucimonas</taxon>
    </lineage>
</organism>
<comment type="caution">
    <text evidence="1">The sequence shown here is derived from an EMBL/GenBank/DDBJ whole genome shotgun (WGS) entry which is preliminary data.</text>
</comment>
<dbReference type="AlphaFoldDB" id="A0A4R3HU10"/>
<sequence>MAISEPFAKVLSAGRAQFNQRVTEARRRYPAFDTGAFADFLQTGIDKLVVAVADFAPERVSTTVLVAYDMALELVGQALAGPKARSPLVNRVWQEILPAYPRLVTAHPVEVLGAMSNAAVNIGKVGNARPDQWIREMGALASQVESLPQLQALGQVLAWRCGVAHFRLGAIQAADLLPEQFALAALGSSGGASWSDVKDKLLADPWWTPGPIQGSAVHPGIEVGRFTGFGGEFDEPPEVRACPEGFFVKSAERYSFLVADAFGAVLHAASREEFDHAKAHSFPKAVVLSRNRLVVGKREIDLDLPEGHISIAHNTHTVAVTSPFTHAIRLLPLQ</sequence>
<dbReference type="RefSeq" id="WP_132259635.1">
    <property type="nucleotide sequence ID" value="NZ_SLZQ01000010.1"/>
</dbReference>
<gene>
    <name evidence="1" type="ORF">EDC30_110100</name>
</gene>
<evidence type="ECO:0000313" key="1">
    <source>
        <dbReference type="EMBL" id="TCS35631.1"/>
    </source>
</evidence>
<accession>A0A4R3HU10</accession>
<reference evidence="1 2" key="1">
    <citation type="submission" date="2019-03" db="EMBL/GenBank/DDBJ databases">
        <title>Genomic Encyclopedia of Type Strains, Phase IV (KMG-IV): sequencing the most valuable type-strain genomes for metagenomic binning, comparative biology and taxonomic classification.</title>
        <authorList>
            <person name="Goeker M."/>
        </authorList>
    </citation>
    <scope>NUCLEOTIDE SEQUENCE [LARGE SCALE GENOMIC DNA]</scope>
    <source>
        <strain evidence="1 2">DSM 7445</strain>
    </source>
</reference>
<dbReference type="OrthoDB" id="976092at2"/>
<proteinExistence type="predicted"/>
<keyword evidence="2" id="KW-1185">Reference proteome</keyword>
<evidence type="ECO:0000313" key="2">
    <source>
        <dbReference type="Proteomes" id="UP000295382"/>
    </source>
</evidence>